<evidence type="ECO:0000256" key="1">
    <source>
        <dbReference type="SAM" id="MobiDB-lite"/>
    </source>
</evidence>
<dbReference type="Proteomes" id="UP000184032">
    <property type="component" value="Unassembled WGS sequence"/>
</dbReference>
<dbReference type="InterPro" id="IPR007621">
    <property type="entry name" value="TPM_dom"/>
</dbReference>
<accession>A0A1M5P129</accession>
<keyword evidence="3" id="KW-0732">Signal</keyword>
<sequence>MKLKKGLILVLSMVLMFASSAFAYSIGNIVDKSESDYNVYDEMNILTEQNRAYINNTNEDLKNKTGGQIVIVVLKSLGENNINEYATELFSQWGIGDEKEDNGALLLISIGDGEIWIEPGYGTEGFIPDITAKQIYRNIVSYFPAGDTTGENKEAYRAGIMEGYNEILSCYIEEYNITIDESVKPKNGLSEESEFNFSEIVKIMLVLIVVISIVSSFNKPKGGRKNKKFYDDDDFFPPFFGGFGGFSGGGHSRGGGFSGGSRGGGFSGGGGRSGGGGAGGKW</sequence>
<evidence type="ECO:0000313" key="6">
    <source>
        <dbReference type="Proteomes" id="UP000184032"/>
    </source>
</evidence>
<feature type="signal peptide" evidence="3">
    <location>
        <begin position="1"/>
        <end position="23"/>
    </location>
</feature>
<evidence type="ECO:0000256" key="2">
    <source>
        <dbReference type="SAM" id="Phobius"/>
    </source>
</evidence>
<feature type="region of interest" description="Disordered" evidence="1">
    <location>
        <begin position="257"/>
        <end position="282"/>
    </location>
</feature>
<feature type="domain" description="TPM" evidence="4">
    <location>
        <begin position="39"/>
        <end position="148"/>
    </location>
</feature>
<keyword evidence="2" id="KW-1133">Transmembrane helix</keyword>
<dbReference type="OrthoDB" id="9810918at2"/>
<evidence type="ECO:0000256" key="3">
    <source>
        <dbReference type="SAM" id="SignalP"/>
    </source>
</evidence>
<keyword evidence="2" id="KW-0472">Membrane</keyword>
<dbReference type="PANTHER" id="PTHR30373:SF2">
    <property type="entry name" value="UPF0603 PROTEIN YGCG"/>
    <property type="match status" value="1"/>
</dbReference>
<dbReference type="STRING" id="1120995.SAMN02745245_00139"/>
<protein>
    <recommendedName>
        <fullName evidence="4">TPM domain-containing protein</fullName>
    </recommendedName>
</protein>
<keyword evidence="2" id="KW-0812">Transmembrane</keyword>
<dbReference type="AlphaFoldDB" id="A0A1M5P129"/>
<feature type="transmembrane region" description="Helical" evidence="2">
    <location>
        <begin position="200"/>
        <end position="218"/>
    </location>
</feature>
<dbReference type="EMBL" id="FQXI01000001">
    <property type="protein sequence ID" value="SHG95481.1"/>
    <property type="molecule type" value="Genomic_DNA"/>
</dbReference>
<dbReference type="PANTHER" id="PTHR30373">
    <property type="entry name" value="UPF0603 PROTEIN YGCG"/>
    <property type="match status" value="1"/>
</dbReference>
<reference evidence="5 6" key="1">
    <citation type="submission" date="2016-11" db="EMBL/GenBank/DDBJ databases">
        <authorList>
            <person name="Jaros S."/>
            <person name="Januszkiewicz K."/>
            <person name="Wedrychowicz H."/>
        </authorList>
    </citation>
    <scope>NUCLEOTIDE SEQUENCE [LARGE SCALE GENOMIC DNA]</scope>
    <source>
        <strain evidence="5 6">DSM 21120</strain>
    </source>
</reference>
<dbReference type="Pfam" id="PF04536">
    <property type="entry name" value="TPM_phosphatase"/>
    <property type="match status" value="1"/>
</dbReference>
<dbReference type="RefSeq" id="WP_073182818.1">
    <property type="nucleotide sequence ID" value="NZ_FQXI01000001.1"/>
</dbReference>
<keyword evidence="6" id="KW-1185">Reference proteome</keyword>
<name>A0A1M5P129_9FIRM</name>
<evidence type="ECO:0000313" key="5">
    <source>
        <dbReference type="EMBL" id="SHG95481.1"/>
    </source>
</evidence>
<organism evidence="5 6">
    <name type="scientific">Anaerosphaera aminiphila DSM 21120</name>
    <dbReference type="NCBI Taxonomy" id="1120995"/>
    <lineage>
        <taxon>Bacteria</taxon>
        <taxon>Bacillati</taxon>
        <taxon>Bacillota</taxon>
        <taxon>Tissierellia</taxon>
        <taxon>Tissierellales</taxon>
        <taxon>Peptoniphilaceae</taxon>
        <taxon>Anaerosphaera</taxon>
    </lineage>
</organism>
<gene>
    <name evidence="5" type="ORF">SAMN02745245_00139</name>
</gene>
<dbReference type="Gene3D" id="3.10.310.50">
    <property type="match status" value="1"/>
</dbReference>
<evidence type="ECO:0000259" key="4">
    <source>
        <dbReference type="Pfam" id="PF04536"/>
    </source>
</evidence>
<proteinExistence type="predicted"/>
<feature type="chain" id="PRO_5012274130" description="TPM domain-containing protein" evidence="3">
    <location>
        <begin position="24"/>
        <end position="282"/>
    </location>
</feature>